<dbReference type="SUPFAM" id="SSF48452">
    <property type="entry name" value="TPR-like"/>
    <property type="match status" value="1"/>
</dbReference>
<evidence type="ECO:0000256" key="1">
    <source>
        <dbReference type="ARBA" id="ARBA00004442"/>
    </source>
</evidence>
<evidence type="ECO:0000256" key="3">
    <source>
        <dbReference type="ARBA" id="ARBA00022729"/>
    </source>
</evidence>
<evidence type="ECO:0000256" key="4">
    <source>
        <dbReference type="ARBA" id="ARBA00023136"/>
    </source>
</evidence>
<dbReference type="InterPro" id="IPR012944">
    <property type="entry name" value="SusD_RagB_dom"/>
</dbReference>
<evidence type="ECO:0000259" key="6">
    <source>
        <dbReference type="Pfam" id="PF07980"/>
    </source>
</evidence>
<comment type="subcellular location">
    <subcellularLocation>
        <location evidence="1">Cell outer membrane</location>
    </subcellularLocation>
</comment>
<protein>
    <submittedName>
        <fullName evidence="8">Starch-binding associating with outer membrane</fullName>
    </submittedName>
</protein>
<dbReference type="OrthoDB" id="5694214at2"/>
<dbReference type="Pfam" id="PF07980">
    <property type="entry name" value="SusD_RagB"/>
    <property type="match status" value="1"/>
</dbReference>
<evidence type="ECO:0000313" key="8">
    <source>
        <dbReference type="EMBL" id="SNR79588.1"/>
    </source>
</evidence>
<sequence>MKLNKIIVALAVTFTCISCEDYLDLGPISEETSDNAYNSASQIEAALTGAYESFQSSDYYIWDNVLFQDVRSDNYYAGGDNPEVFSMDFLTISPTNSKVFGSWSNLYNAIAKANTVIDKVEQVNDVNLTEVRRKQISGEAYFLRAYHYYNLVKAWGGVPLVLEAVKSANPEDVRIPRATAEEVYEQIIIDLQMAASLLPDTYGNDASVNKARATAGAANALAAKACLQKPNPDYEKALAFINKVETSTANYTLISYEELFDGNHYNNNESILEVQFLGGDEGNWGPQLLLPPSISGDTWRKFVTPSHNLVDAFDAAGDVVRKNATILFEKVQWIDEYWGNEIDYSIPFGYKWKNANGWASSDRQYILRYGDIVLLKAEALNESGQLGLAAAEVNRIRTRVSLPELTNEQKASKEVLRNTILNERRLELAQEAQRWDDLVRYGVAVSTMNNLVEIDLRTGSAVNYNMTEAKILLPIPQQELDRNPALVQNPL</sequence>
<dbReference type="Pfam" id="PF14322">
    <property type="entry name" value="SusD-like_3"/>
    <property type="match status" value="1"/>
</dbReference>
<keyword evidence="9" id="KW-1185">Reference proteome</keyword>
<keyword evidence="3" id="KW-0732">Signal</keyword>
<dbReference type="GO" id="GO:0009279">
    <property type="term" value="C:cell outer membrane"/>
    <property type="evidence" value="ECO:0007669"/>
    <property type="project" value="UniProtKB-SubCell"/>
</dbReference>
<reference evidence="8 9" key="1">
    <citation type="submission" date="2017-06" db="EMBL/GenBank/DDBJ databases">
        <authorList>
            <person name="Kim H.J."/>
            <person name="Triplett B.A."/>
        </authorList>
    </citation>
    <scope>NUCLEOTIDE SEQUENCE [LARGE SCALE GENOMIC DNA]</scope>
    <source>
        <strain evidence="8 9">DSM 29150</strain>
    </source>
</reference>
<keyword evidence="5" id="KW-0998">Cell outer membrane</keyword>
<dbReference type="AlphaFoldDB" id="A0A238Z9C0"/>
<dbReference type="RefSeq" id="WP_089382989.1">
    <property type="nucleotide sequence ID" value="NZ_FZNT01000015.1"/>
</dbReference>
<keyword evidence="4" id="KW-0472">Membrane</keyword>
<dbReference type="InterPro" id="IPR033985">
    <property type="entry name" value="SusD-like_N"/>
</dbReference>
<evidence type="ECO:0000256" key="5">
    <source>
        <dbReference type="ARBA" id="ARBA00023237"/>
    </source>
</evidence>
<dbReference type="Gene3D" id="1.25.40.390">
    <property type="match status" value="1"/>
</dbReference>
<proteinExistence type="inferred from homology"/>
<dbReference type="Proteomes" id="UP000198384">
    <property type="component" value="Unassembled WGS sequence"/>
</dbReference>
<accession>A0A238Z9C0</accession>
<evidence type="ECO:0000259" key="7">
    <source>
        <dbReference type="Pfam" id="PF14322"/>
    </source>
</evidence>
<evidence type="ECO:0000256" key="2">
    <source>
        <dbReference type="ARBA" id="ARBA00006275"/>
    </source>
</evidence>
<dbReference type="CDD" id="cd08977">
    <property type="entry name" value="SusD"/>
    <property type="match status" value="1"/>
</dbReference>
<organism evidence="8 9">
    <name type="scientific">Lutibacter agarilyticus</name>
    <dbReference type="NCBI Taxonomy" id="1109740"/>
    <lineage>
        <taxon>Bacteria</taxon>
        <taxon>Pseudomonadati</taxon>
        <taxon>Bacteroidota</taxon>
        <taxon>Flavobacteriia</taxon>
        <taxon>Flavobacteriales</taxon>
        <taxon>Flavobacteriaceae</taxon>
        <taxon>Lutibacter</taxon>
    </lineage>
</organism>
<gene>
    <name evidence="8" type="ORF">SAMN06265371_1155</name>
</gene>
<dbReference type="EMBL" id="FZNT01000015">
    <property type="protein sequence ID" value="SNR79588.1"/>
    <property type="molecule type" value="Genomic_DNA"/>
</dbReference>
<name>A0A238Z9C0_9FLAO</name>
<evidence type="ECO:0000313" key="9">
    <source>
        <dbReference type="Proteomes" id="UP000198384"/>
    </source>
</evidence>
<dbReference type="InterPro" id="IPR011990">
    <property type="entry name" value="TPR-like_helical_dom_sf"/>
</dbReference>
<feature type="domain" description="RagB/SusD" evidence="6">
    <location>
        <begin position="350"/>
        <end position="490"/>
    </location>
</feature>
<feature type="domain" description="SusD-like N-terminal" evidence="7">
    <location>
        <begin position="21"/>
        <end position="226"/>
    </location>
</feature>
<comment type="similarity">
    <text evidence="2">Belongs to the SusD family.</text>
</comment>